<name>A0A0A9HNW2_ARUDO</name>
<accession>A0A0A9HNW2</accession>
<proteinExistence type="predicted"/>
<protein>
    <recommendedName>
        <fullName evidence="2">F-box associated domain-containing protein</fullName>
    </recommendedName>
</protein>
<evidence type="ECO:0008006" key="2">
    <source>
        <dbReference type="Google" id="ProtNLM"/>
    </source>
</evidence>
<evidence type="ECO:0000313" key="1">
    <source>
        <dbReference type="EMBL" id="JAE36566.1"/>
    </source>
</evidence>
<reference evidence="1" key="1">
    <citation type="submission" date="2014-09" db="EMBL/GenBank/DDBJ databases">
        <authorList>
            <person name="Magalhaes I.L.F."/>
            <person name="Oliveira U."/>
            <person name="Santos F.R."/>
            <person name="Vidigal T.H.D.A."/>
            <person name="Brescovit A.D."/>
            <person name="Santos A.J."/>
        </authorList>
    </citation>
    <scope>NUCLEOTIDE SEQUENCE</scope>
    <source>
        <tissue evidence="1">Shoot tissue taken approximately 20 cm above the soil surface</tissue>
    </source>
</reference>
<dbReference type="EMBL" id="GBRH01161330">
    <property type="protein sequence ID" value="JAE36566.1"/>
    <property type="molecule type" value="Transcribed_RNA"/>
</dbReference>
<organism evidence="1">
    <name type="scientific">Arundo donax</name>
    <name type="common">Giant reed</name>
    <name type="synonym">Donax arundinaceus</name>
    <dbReference type="NCBI Taxonomy" id="35708"/>
    <lineage>
        <taxon>Eukaryota</taxon>
        <taxon>Viridiplantae</taxon>
        <taxon>Streptophyta</taxon>
        <taxon>Embryophyta</taxon>
        <taxon>Tracheophyta</taxon>
        <taxon>Spermatophyta</taxon>
        <taxon>Magnoliopsida</taxon>
        <taxon>Liliopsida</taxon>
        <taxon>Poales</taxon>
        <taxon>Poaceae</taxon>
        <taxon>PACMAD clade</taxon>
        <taxon>Arundinoideae</taxon>
        <taxon>Arundineae</taxon>
        <taxon>Arundo</taxon>
    </lineage>
</organism>
<dbReference type="AlphaFoldDB" id="A0A0A9HNW2"/>
<sequence length="69" mass="8046">MSEHLEGNSARITFWVLQDYGTQEWVMKHSVSSLQLFGKSKCLVQFDYSVVAIHPNRNMVFIVQRSEQN</sequence>
<reference evidence="1" key="2">
    <citation type="journal article" date="2015" name="Data Brief">
        <title>Shoot transcriptome of the giant reed, Arundo donax.</title>
        <authorList>
            <person name="Barrero R.A."/>
            <person name="Guerrero F.D."/>
            <person name="Moolhuijzen P."/>
            <person name="Goolsby J.A."/>
            <person name="Tidwell J."/>
            <person name="Bellgard S.E."/>
            <person name="Bellgard M.I."/>
        </authorList>
    </citation>
    <scope>NUCLEOTIDE SEQUENCE</scope>
    <source>
        <tissue evidence="1">Shoot tissue taken approximately 20 cm above the soil surface</tissue>
    </source>
</reference>